<dbReference type="PANTHER" id="PTHR22600">
    <property type="entry name" value="BETA-HEXOSAMINIDASE"/>
    <property type="match status" value="1"/>
</dbReference>
<evidence type="ECO:0000256" key="5">
    <source>
        <dbReference type="ARBA" id="ARBA00023295"/>
    </source>
</evidence>
<feature type="domain" description="Beta-hexosaminidase bacterial type N-terminal" evidence="8">
    <location>
        <begin position="4"/>
        <end position="130"/>
    </location>
</feature>
<keyword evidence="10" id="KW-1185">Reference proteome</keyword>
<dbReference type="PANTHER" id="PTHR22600:SF57">
    <property type="entry name" value="BETA-N-ACETYLHEXOSAMINIDASE"/>
    <property type="match status" value="1"/>
</dbReference>
<sequence>MTLPSLLPTPTSVTDLGGTLPLGTAVAIHAAELPGEADPVGILTQRLRATAGLSITSDADVPITFAREDALAEEAYRLRIDTTGVTITASTSRGALWAVRTLCQLLPPAIFGPGPMPYNALTLPHVEIVDKPAHAWRGAHLDVVRHFFTVDEVLRYAELASQHKLNRLHLHLTDDQGWRLPIAAYPRLTEVGAFRDGTIQGSHRQLENNGDVTEHDGIRYGGGYTRADIERIVTECARLGLIVVPEIDMPGHMQAAIAAYPALGVDGISHGVHTSFGVSNHVLNLSDDSLQFCRTVLAETAEMFPGSPIHIGGDECTTVEWEESESVRADLARRDLTPDTAQAWFFHEMISHVNSLGRPAIVWDDGLGVPPPAERELTGDVIVMCWLDASYGVAAAEAGYPVIMTPYRSTYMSFGHHEADDLPGEQLSFKPALTIDTVASYTPYAEGLSEEARSRILGGQFCHWTEYTRSYARVEHLSYPRGAVISHILWSGEITDRESFLDDVLAPHLERLTAGEVNFARNWR</sequence>
<keyword evidence="4" id="KW-0378">Hydrolase</keyword>
<dbReference type="RefSeq" id="WP_092563534.1">
    <property type="nucleotide sequence ID" value="NZ_FNQV01000006.1"/>
</dbReference>
<gene>
    <name evidence="9" type="ORF">SAMN02910418_01179</name>
</gene>
<dbReference type="CDD" id="cd06563">
    <property type="entry name" value="GH20_chitobiase-like"/>
    <property type="match status" value="1"/>
</dbReference>
<proteinExistence type="inferred from homology"/>
<name>A0A1H3ZJM4_9ACTO</name>
<dbReference type="GO" id="GO:0004563">
    <property type="term" value="F:beta-N-acetylhexosaminidase activity"/>
    <property type="evidence" value="ECO:0007669"/>
    <property type="project" value="UniProtKB-EC"/>
</dbReference>
<dbReference type="SUPFAM" id="SSF51445">
    <property type="entry name" value="(Trans)glycosidases"/>
    <property type="match status" value="1"/>
</dbReference>
<keyword evidence="5" id="KW-0326">Glycosidase</keyword>
<dbReference type="EMBL" id="FNQV01000006">
    <property type="protein sequence ID" value="SEA23986.1"/>
    <property type="molecule type" value="Genomic_DNA"/>
</dbReference>
<dbReference type="InterPro" id="IPR017853">
    <property type="entry name" value="GH"/>
</dbReference>
<dbReference type="GO" id="GO:0016020">
    <property type="term" value="C:membrane"/>
    <property type="evidence" value="ECO:0007669"/>
    <property type="project" value="TreeGrafter"/>
</dbReference>
<protein>
    <recommendedName>
        <fullName evidence="3">beta-N-acetylhexosaminidase</fullName>
        <ecNumber evidence="3">3.2.1.52</ecNumber>
    </recommendedName>
</protein>
<dbReference type="InterPro" id="IPR025705">
    <property type="entry name" value="Beta_hexosaminidase_sua/sub"/>
</dbReference>
<dbReference type="OrthoDB" id="9763537at2"/>
<evidence type="ECO:0000256" key="6">
    <source>
        <dbReference type="PIRSR" id="PIRSR625705-1"/>
    </source>
</evidence>
<evidence type="ECO:0000256" key="1">
    <source>
        <dbReference type="ARBA" id="ARBA00001231"/>
    </source>
</evidence>
<dbReference type="Proteomes" id="UP000199288">
    <property type="component" value="Unassembled WGS sequence"/>
</dbReference>
<dbReference type="Pfam" id="PF00728">
    <property type="entry name" value="Glyco_hydro_20"/>
    <property type="match status" value="1"/>
</dbReference>
<dbReference type="AlphaFoldDB" id="A0A1H3ZJM4"/>
<evidence type="ECO:0000313" key="10">
    <source>
        <dbReference type="Proteomes" id="UP000199288"/>
    </source>
</evidence>
<dbReference type="GO" id="GO:0030203">
    <property type="term" value="P:glycosaminoglycan metabolic process"/>
    <property type="evidence" value="ECO:0007669"/>
    <property type="project" value="TreeGrafter"/>
</dbReference>
<dbReference type="InterPro" id="IPR029018">
    <property type="entry name" value="Hex-like_dom2"/>
</dbReference>
<feature type="active site" description="Proton donor" evidence="6">
    <location>
        <position position="315"/>
    </location>
</feature>
<evidence type="ECO:0000256" key="3">
    <source>
        <dbReference type="ARBA" id="ARBA00012663"/>
    </source>
</evidence>
<dbReference type="SUPFAM" id="SSF55545">
    <property type="entry name" value="beta-N-acetylhexosaminidase-like domain"/>
    <property type="match status" value="1"/>
</dbReference>
<evidence type="ECO:0000259" key="7">
    <source>
        <dbReference type="Pfam" id="PF00728"/>
    </source>
</evidence>
<dbReference type="PRINTS" id="PR00738">
    <property type="entry name" value="GLHYDRLASE20"/>
</dbReference>
<dbReference type="GO" id="GO:0005975">
    <property type="term" value="P:carbohydrate metabolic process"/>
    <property type="evidence" value="ECO:0007669"/>
    <property type="project" value="InterPro"/>
</dbReference>
<dbReference type="InterPro" id="IPR015882">
    <property type="entry name" value="HEX_bac_N"/>
</dbReference>
<dbReference type="Gene3D" id="3.20.20.80">
    <property type="entry name" value="Glycosidases"/>
    <property type="match status" value="1"/>
</dbReference>
<organism evidence="9 10">
    <name type="scientific">Bowdeniella nasicola</name>
    <dbReference type="NCBI Taxonomy" id="208480"/>
    <lineage>
        <taxon>Bacteria</taxon>
        <taxon>Bacillati</taxon>
        <taxon>Actinomycetota</taxon>
        <taxon>Actinomycetes</taxon>
        <taxon>Actinomycetales</taxon>
        <taxon>Actinomycetaceae</taxon>
        <taxon>Bowdeniella</taxon>
    </lineage>
</organism>
<evidence type="ECO:0000313" key="9">
    <source>
        <dbReference type="EMBL" id="SEA23986.1"/>
    </source>
</evidence>
<evidence type="ECO:0000256" key="4">
    <source>
        <dbReference type="ARBA" id="ARBA00022801"/>
    </source>
</evidence>
<dbReference type="EC" id="3.2.1.52" evidence="3"/>
<evidence type="ECO:0000259" key="8">
    <source>
        <dbReference type="Pfam" id="PF02838"/>
    </source>
</evidence>
<accession>A0A1H3ZJM4</accession>
<reference evidence="10" key="1">
    <citation type="submission" date="2016-10" db="EMBL/GenBank/DDBJ databases">
        <authorList>
            <person name="Varghese N."/>
            <person name="Submissions S."/>
        </authorList>
    </citation>
    <scope>NUCLEOTIDE SEQUENCE [LARGE SCALE GENOMIC DNA]</scope>
    <source>
        <strain evidence="10">KPR-1</strain>
    </source>
</reference>
<evidence type="ECO:0000256" key="2">
    <source>
        <dbReference type="ARBA" id="ARBA00006285"/>
    </source>
</evidence>
<dbReference type="Pfam" id="PF02838">
    <property type="entry name" value="Glyco_hydro_20b"/>
    <property type="match status" value="1"/>
</dbReference>
<comment type="catalytic activity">
    <reaction evidence="1">
        <text>Hydrolysis of terminal non-reducing N-acetyl-D-hexosamine residues in N-acetyl-beta-D-hexosaminides.</text>
        <dbReference type="EC" id="3.2.1.52"/>
    </reaction>
</comment>
<comment type="similarity">
    <text evidence="2">Belongs to the glycosyl hydrolase 20 family.</text>
</comment>
<dbReference type="InterPro" id="IPR015883">
    <property type="entry name" value="Glyco_hydro_20_cat"/>
</dbReference>
<dbReference type="Gene3D" id="3.30.379.10">
    <property type="entry name" value="Chitobiase/beta-hexosaminidase domain 2-like"/>
    <property type="match status" value="1"/>
</dbReference>
<feature type="domain" description="Glycoside hydrolase family 20 catalytic" evidence="7">
    <location>
        <begin position="135"/>
        <end position="492"/>
    </location>
</feature>